<feature type="transmembrane region" description="Helical" evidence="8">
    <location>
        <begin position="135"/>
        <end position="152"/>
    </location>
</feature>
<evidence type="ECO:0000256" key="5">
    <source>
        <dbReference type="ARBA" id="ARBA00022989"/>
    </source>
</evidence>
<proteinExistence type="inferred from homology"/>
<dbReference type="EMBL" id="JANFQF010000014">
    <property type="protein sequence ID" value="MCQ4120903.1"/>
    <property type="molecule type" value="Genomic_DNA"/>
</dbReference>
<evidence type="ECO:0000313" key="11">
    <source>
        <dbReference type="Proteomes" id="UP001524501"/>
    </source>
</evidence>
<feature type="transmembrane region" description="Helical" evidence="8">
    <location>
        <begin position="158"/>
        <end position="177"/>
    </location>
</feature>
<comment type="caution">
    <text evidence="10">The sequence shown here is derived from an EMBL/GenBank/DDBJ whole genome shotgun (WGS) entry which is preliminary data.</text>
</comment>
<accession>A0ABT1QF63</accession>
<evidence type="ECO:0000256" key="1">
    <source>
        <dbReference type="ARBA" id="ARBA00004141"/>
    </source>
</evidence>
<feature type="transmembrane region" description="Helical" evidence="8">
    <location>
        <begin position="333"/>
        <end position="357"/>
    </location>
</feature>
<keyword evidence="3 10" id="KW-0808">Transferase</keyword>
<keyword evidence="5 8" id="KW-1133">Transmembrane helix</keyword>
<dbReference type="PANTHER" id="PTHR30576:SF10">
    <property type="entry name" value="SLL5057 PROTEIN"/>
    <property type="match status" value="1"/>
</dbReference>
<feature type="transmembrane region" description="Helical" evidence="8">
    <location>
        <begin position="94"/>
        <end position="114"/>
    </location>
</feature>
<name>A0ABT1QF63_9NOCA</name>
<dbReference type="Proteomes" id="UP001524501">
    <property type="component" value="Unassembled WGS sequence"/>
</dbReference>
<sequence length="523" mass="57814">MTLPHRLPIQGRIHNRVSDDTVSRPTPRVRSSRRSSPDAAFPTGVIRRRRWERSYAKSVAASDVLVIFASVFTGQLVRFGPGYAPVQTTTISRLSYSVVSVLLAVAWLMVLSIFRSRAVGVIGRGVEEYRRVVSGTFWLFGAVAIVSLLLRIDLARGYLLIAFPLGLVALLVNRWLWRQAMVRRRRADHCLTAVLVVGPSSLVKAMVRCFDRHPESGFRVVGACVPGAARPPTGGICVGDREIAVFGDENAVFAALHSAGADTIVVTATAELGNRGVRELAWSLEPLGVDLMVAPGVIDVAGPRLQMRPVAQFPLIHVGPPQYRGAQRFNKRAFDLVFVIAGLVVVAPVFLAAALAVRLTSDGPVFYKGERIGLDGKAFPMFKFRSMVVDADKQLALLVNESDRGMLFKVRADPRVTGVGRFLRRYSIDELPQFLNVLRGEMSVVGPRPPLRCEVERYDGTVRRRLLVRPGITGMWQISGRSELSWEESVQLDLAYVENWSMVQDLVIILKTLRAVLRHEGAY</sequence>
<comment type="subcellular location">
    <subcellularLocation>
        <location evidence="1">Membrane</location>
        <topology evidence="1">Multi-pass membrane protein</topology>
    </subcellularLocation>
</comment>
<evidence type="ECO:0000313" key="10">
    <source>
        <dbReference type="EMBL" id="MCQ4120903.1"/>
    </source>
</evidence>
<dbReference type="Pfam" id="PF13727">
    <property type="entry name" value="CoA_binding_3"/>
    <property type="match status" value="1"/>
</dbReference>
<gene>
    <name evidence="10" type="ORF">NOF53_17315</name>
</gene>
<keyword evidence="11" id="KW-1185">Reference proteome</keyword>
<evidence type="ECO:0000256" key="2">
    <source>
        <dbReference type="ARBA" id="ARBA00006464"/>
    </source>
</evidence>
<evidence type="ECO:0000259" key="9">
    <source>
        <dbReference type="Pfam" id="PF02397"/>
    </source>
</evidence>
<protein>
    <submittedName>
        <fullName evidence="10">Sugar transferase</fullName>
    </submittedName>
</protein>
<feature type="region of interest" description="Disordered" evidence="7">
    <location>
        <begin position="14"/>
        <end position="40"/>
    </location>
</feature>
<dbReference type="PANTHER" id="PTHR30576">
    <property type="entry name" value="COLANIC BIOSYNTHESIS UDP-GLUCOSE LIPID CARRIER TRANSFERASE"/>
    <property type="match status" value="1"/>
</dbReference>
<keyword evidence="4 8" id="KW-0812">Transmembrane</keyword>
<evidence type="ECO:0000256" key="6">
    <source>
        <dbReference type="ARBA" id="ARBA00023136"/>
    </source>
</evidence>
<dbReference type="InterPro" id="IPR003362">
    <property type="entry name" value="Bact_transf"/>
</dbReference>
<evidence type="ECO:0000256" key="7">
    <source>
        <dbReference type="SAM" id="MobiDB-lite"/>
    </source>
</evidence>
<dbReference type="NCBIfam" id="TIGR03025">
    <property type="entry name" value="EPS_sugtrans"/>
    <property type="match status" value="1"/>
</dbReference>
<evidence type="ECO:0000256" key="8">
    <source>
        <dbReference type="SAM" id="Phobius"/>
    </source>
</evidence>
<comment type="similarity">
    <text evidence="2">Belongs to the bacterial sugar transferase family.</text>
</comment>
<feature type="domain" description="Bacterial sugar transferase" evidence="9">
    <location>
        <begin position="331"/>
        <end position="517"/>
    </location>
</feature>
<evidence type="ECO:0000256" key="4">
    <source>
        <dbReference type="ARBA" id="ARBA00022692"/>
    </source>
</evidence>
<dbReference type="InterPro" id="IPR017475">
    <property type="entry name" value="EPS_sugar_tfrase"/>
</dbReference>
<reference evidence="10 11" key="1">
    <citation type="submission" date="2022-07" db="EMBL/GenBank/DDBJ databases">
        <title>Degradation activity of malathion, p-nitrophenol and potential low-temperature adaptation strategy of Rhodococcus sp. FXJ9.536.</title>
        <authorList>
            <person name="Huang J."/>
            <person name="Huang Y."/>
        </authorList>
    </citation>
    <scope>NUCLEOTIDE SEQUENCE [LARGE SCALE GENOMIC DNA]</scope>
    <source>
        <strain evidence="10 11">FXJ9.536</strain>
    </source>
</reference>
<evidence type="ECO:0000256" key="3">
    <source>
        <dbReference type="ARBA" id="ARBA00022679"/>
    </source>
</evidence>
<feature type="transmembrane region" description="Helical" evidence="8">
    <location>
        <begin position="55"/>
        <end position="74"/>
    </location>
</feature>
<dbReference type="Pfam" id="PF02397">
    <property type="entry name" value="Bac_transf"/>
    <property type="match status" value="1"/>
</dbReference>
<organism evidence="10 11">
    <name type="scientific">Rhodococcus tibetensis</name>
    <dbReference type="NCBI Taxonomy" id="2965064"/>
    <lineage>
        <taxon>Bacteria</taxon>
        <taxon>Bacillati</taxon>
        <taxon>Actinomycetota</taxon>
        <taxon>Actinomycetes</taxon>
        <taxon>Mycobacteriales</taxon>
        <taxon>Nocardiaceae</taxon>
        <taxon>Rhodococcus</taxon>
    </lineage>
</organism>
<keyword evidence="6 8" id="KW-0472">Membrane</keyword>
<dbReference type="GO" id="GO:0016740">
    <property type="term" value="F:transferase activity"/>
    <property type="evidence" value="ECO:0007669"/>
    <property type="project" value="UniProtKB-KW"/>
</dbReference>
<dbReference type="RefSeq" id="WP_255970916.1">
    <property type="nucleotide sequence ID" value="NZ_JANFQF010000014.1"/>
</dbReference>